<feature type="transmembrane region" description="Helical" evidence="5">
    <location>
        <begin position="189"/>
        <end position="209"/>
    </location>
</feature>
<keyword evidence="4 5" id="KW-0472">Membrane</keyword>
<evidence type="ECO:0000313" key="7">
    <source>
        <dbReference type="Proteomes" id="UP001221142"/>
    </source>
</evidence>
<feature type="transmembrane region" description="Helical" evidence="5">
    <location>
        <begin position="42"/>
        <end position="63"/>
    </location>
</feature>
<dbReference type="AlphaFoldDB" id="A0AAD7BWB9"/>
<evidence type="ECO:0000256" key="3">
    <source>
        <dbReference type="ARBA" id="ARBA00022989"/>
    </source>
</evidence>
<dbReference type="Proteomes" id="UP001221142">
    <property type="component" value="Unassembled WGS sequence"/>
</dbReference>
<dbReference type="PANTHER" id="PTHR10989">
    <property type="entry name" value="ANDROGEN-INDUCED PROTEIN 1-RELATED"/>
    <property type="match status" value="1"/>
</dbReference>
<dbReference type="Pfam" id="PF04750">
    <property type="entry name" value="Far-17a_AIG1"/>
    <property type="match status" value="1"/>
</dbReference>
<proteinExistence type="predicted"/>
<dbReference type="GO" id="GO:0016020">
    <property type="term" value="C:membrane"/>
    <property type="evidence" value="ECO:0007669"/>
    <property type="project" value="InterPro"/>
</dbReference>
<keyword evidence="2 5" id="KW-0812">Transmembrane</keyword>
<evidence type="ECO:0000313" key="6">
    <source>
        <dbReference type="EMBL" id="KAJ7632508.1"/>
    </source>
</evidence>
<keyword evidence="3 5" id="KW-1133">Transmembrane helix</keyword>
<comment type="subcellular location">
    <subcellularLocation>
        <location evidence="1">Endomembrane system</location>
        <topology evidence="1">Multi-pass membrane protein</topology>
    </subcellularLocation>
</comment>
<dbReference type="EMBL" id="JARKIF010000008">
    <property type="protein sequence ID" value="KAJ7632508.1"/>
    <property type="molecule type" value="Genomic_DNA"/>
</dbReference>
<name>A0AAD7BWB9_9AGAR</name>
<evidence type="ECO:0000256" key="5">
    <source>
        <dbReference type="SAM" id="Phobius"/>
    </source>
</evidence>
<protein>
    <submittedName>
        <fullName evidence="6">FAR-17a/AIG1-like protein</fullName>
    </submittedName>
</protein>
<evidence type="ECO:0000256" key="4">
    <source>
        <dbReference type="ARBA" id="ARBA00023136"/>
    </source>
</evidence>
<evidence type="ECO:0000256" key="2">
    <source>
        <dbReference type="ARBA" id="ARBA00022692"/>
    </source>
</evidence>
<feature type="transmembrane region" description="Helical" evidence="5">
    <location>
        <begin position="145"/>
        <end position="164"/>
    </location>
</feature>
<accession>A0AAD7BWB9</accession>
<organism evidence="6 7">
    <name type="scientific">Roridomyces roridus</name>
    <dbReference type="NCBI Taxonomy" id="1738132"/>
    <lineage>
        <taxon>Eukaryota</taxon>
        <taxon>Fungi</taxon>
        <taxon>Dikarya</taxon>
        <taxon>Basidiomycota</taxon>
        <taxon>Agaricomycotina</taxon>
        <taxon>Agaricomycetes</taxon>
        <taxon>Agaricomycetidae</taxon>
        <taxon>Agaricales</taxon>
        <taxon>Marasmiineae</taxon>
        <taxon>Mycenaceae</taxon>
        <taxon>Roridomyces</taxon>
    </lineage>
</organism>
<dbReference type="GO" id="GO:0012505">
    <property type="term" value="C:endomembrane system"/>
    <property type="evidence" value="ECO:0007669"/>
    <property type="project" value="UniProtKB-SubCell"/>
</dbReference>
<evidence type="ECO:0000256" key="1">
    <source>
        <dbReference type="ARBA" id="ARBA00004127"/>
    </source>
</evidence>
<sequence>MALQFLLHAGAISTMTYGYNALHHLTIDSFIASQYGGHLQFLTIQGLAVSWLTMVAALLANLFPSIKAFRSVKRSLFIVAMPVEVMVSSIYWPLLLFWPHLILQAMPGESAMFRIPLRIDFCLHAMPAISLLADFMLFEKKYRRSGLALAPVMALVATVGYSTWAEHCATKNGTFPYPFLTVNPFEIRLRIYTAVGVCACISFYALNALHR</sequence>
<gene>
    <name evidence="6" type="ORF">FB45DRAFT_912634</name>
</gene>
<reference evidence="6" key="1">
    <citation type="submission" date="2023-03" db="EMBL/GenBank/DDBJ databases">
        <title>Massive genome expansion in bonnet fungi (Mycena s.s.) driven by repeated elements and novel gene families across ecological guilds.</title>
        <authorList>
            <consortium name="Lawrence Berkeley National Laboratory"/>
            <person name="Harder C.B."/>
            <person name="Miyauchi S."/>
            <person name="Viragh M."/>
            <person name="Kuo A."/>
            <person name="Thoen E."/>
            <person name="Andreopoulos B."/>
            <person name="Lu D."/>
            <person name="Skrede I."/>
            <person name="Drula E."/>
            <person name="Henrissat B."/>
            <person name="Morin E."/>
            <person name="Kohler A."/>
            <person name="Barry K."/>
            <person name="LaButti K."/>
            <person name="Morin E."/>
            <person name="Salamov A."/>
            <person name="Lipzen A."/>
            <person name="Mereny Z."/>
            <person name="Hegedus B."/>
            <person name="Baldrian P."/>
            <person name="Stursova M."/>
            <person name="Weitz H."/>
            <person name="Taylor A."/>
            <person name="Grigoriev I.V."/>
            <person name="Nagy L.G."/>
            <person name="Martin F."/>
            <person name="Kauserud H."/>
        </authorList>
    </citation>
    <scope>NUCLEOTIDE SEQUENCE</scope>
    <source>
        <strain evidence="6">9284</strain>
    </source>
</reference>
<comment type="caution">
    <text evidence="6">The sequence shown here is derived from an EMBL/GenBank/DDBJ whole genome shotgun (WGS) entry which is preliminary data.</text>
</comment>
<keyword evidence="7" id="KW-1185">Reference proteome</keyword>
<dbReference type="InterPro" id="IPR006838">
    <property type="entry name" value="ADTRP_AIG1"/>
</dbReference>
<feature type="transmembrane region" description="Helical" evidence="5">
    <location>
        <begin position="115"/>
        <end position="138"/>
    </location>
</feature>
<dbReference type="PANTHER" id="PTHR10989:SF16">
    <property type="entry name" value="AT02829P-RELATED"/>
    <property type="match status" value="1"/>
</dbReference>
<feature type="transmembrane region" description="Helical" evidence="5">
    <location>
        <begin position="75"/>
        <end position="95"/>
    </location>
</feature>